<proteinExistence type="predicted"/>
<dbReference type="AlphaFoldDB" id="A0A0K1Q155"/>
<sequence>MTMIQDARVLEWDGRPSQGPFAETTAEAENGSFGALGFQPWNESLTPFADEVQRPVTESDRMIAEAVAELHDESFDEAIAYLAEETEQAVADRFDNELPSSGPERERYADAHLSAVRFEANQYVQGLESALEGMDVEALSNDQLDEVLERLDPRTSELTPAGEEFIGSLVRKAKKAVKFVANTAKNVVKGVGKVAGALLGPVLQRLRGLVNPLLRRVLSFAIGRLPAALQPAARTLASRISLEAGEEESLDDEASSPANRTDVEALAESFDLALAEAMSGDRIGEIEHESYDGYGSSGEGYDGEEGIESRELEVLAEARGVLIDRLRNAGDEEDVAPAVEQFVPALLGALRLGIQLVGRPKVVGFLARYIGQLIRRWVGPKLSQPLSNAIVDTGLRLITLESEADELASNEAGPIALASVVEDTVRRLAESEEYVFENEDLMQLATAEAFGEAVASHFPPRFVRPKLQQATSLGGTFVARRPRSVRTYRKYSRIPEVEVTAQIADTLPTFGGSTLGAVLRAAGVTFPIRARLHIYQAAPGTTLPRMVRMDRTASGRGYVTTNNVHPLTPGAAGLLLREPRLGVAVPAKYLRSRHRIAVGQRFYALEPMGAAGALALPPGTSARAVVARVAPSRAWTKIDLRRSRITVGFYLSEADAQSIVPLIRQGRGAPALLQTLTDLYASMKRSAAGQQSRMRIAREDGESFEDLALTPGRVLSQELVIALRRRLRAWVLPALATWARTNGEAFARAAAHPDAGVTIRVRLTSVPGLDLLGQGASALRGGSNPAAILSALRGTPTISITVDPGRHRR</sequence>
<name>A0A0K1Q155_9BACT</name>
<reference evidence="1 2" key="1">
    <citation type="submission" date="2015-08" db="EMBL/GenBank/DDBJ databases">
        <authorList>
            <person name="Babu N.S."/>
            <person name="Beckwith C.J."/>
            <person name="Beseler K.G."/>
            <person name="Brison A."/>
            <person name="Carone J.V."/>
            <person name="Caskin T.P."/>
            <person name="Diamond M."/>
            <person name="Durham M.E."/>
            <person name="Foxe J.M."/>
            <person name="Go M."/>
            <person name="Henderson B.A."/>
            <person name="Jones I.B."/>
            <person name="McGettigan J.A."/>
            <person name="Micheletti S.J."/>
            <person name="Nasrallah M.E."/>
            <person name="Ortiz D."/>
            <person name="Piller C.R."/>
            <person name="Privatt S.R."/>
            <person name="Schneider S.L."/>
            <person name="Sharp S."/>
            <person name="Smith T.C."/>
            <person name="Stanton J.D."/>
            <person name="Ullery H.E."/>
            <person name="Wilson R.J."/>
            <person name="Serrano M.G."/>
            <person name="Buck G."/>
            <person name="Lee V."/>
            <person name="Wang Y."/>
            <person name="Carvalho R."/>
            <person name="Voegtly L."/>
            <person name="Shi R."/>
            <person name="Duckworth R."/>
            <person name="Johnson A."/>
            <person name="Loviza R."/>
            <person name="Walstead R."/>
            <person name="Shah Z."/>
            <person name="Kiflezghi M."/>
            <person name="Wade K."/>
            <person name="Ball S.L."/>
            <person name="Bradley K.W."/>
            <person name="Asai D.J."/>
            <person name="Bowman C.A."/>
            <person name="Russell D.A."/>
            <person name="Pope W.H."/>
            <person name="Jacobs-Sera D."/>
            <person name="Hendrix R.W."/>
            <person name="Hatfull G.F."/>
        </authorList>
    </citation>
    <scope>NUCLEOTIDE SEQUENCE [LARGE SCALE GENOMIC DNA]</scope>
    <source>
        <strain evidence="1 2">DSM 27648</strain>
    </source>
</reference>
<dbReference type="STRING" id="1391654.AKJ09_06179"/>
<keyword evidence="2" id="KW-1185">Reference proteome</keyword>
<dbReference type="PATRIC" id="fig|1391654.3.peg.6265"/>
<gene>
    <name evidence="1" type="ORF">AKJ09_06179</name>
</gene>
<dbReference type="EMBL" id="CP012333">
    <property type="protein sequence ID" value="AKU99515.1"/>
    <property type="molecule type" value="Genomic_DNA"/>
</dbReference>
<protein>
    <submittedName>
        <fullName evidence="1">Uncharacterized protein</fullName>
    </submittedName>
</protein>
<dbReference type="RefSeq" id="WP_146650959.1">
    <property type="nucleotide sequence ID" value="NZ_CP012333.1"/>
</dbReference>
<dbReference type="Proteomes" id="UP000064967">
    <property type="component" value="Chromosome"/>
</dbReference>
<evidence type="ECO:0000313" key="1">
    <source>
        <dbReference type="EMBL" id="AKU99515.1"/>
    </source>
</evidence>
<organism evidence="1 2">
    <name type="scientific">Labilithrix luteola</name>
    <dbReference type="NCBI Taxonomy" id="1391654"/>
    <lineage>
        <taxon>Bacteria</taxon>
        <taxon>Pseudomonadati</taxon>
        <taxon>Myxococcota</taxon>
        <taxon>Polyangia</taxon>
        <taxon>Polyangiales</taxon>
        <taxon>Labilitrichaceae</taxon>
        <taxon>Labilithrix</taxon>
    </lineage>
</organism>
<dbReference type="KEGG" id="llu:AKJ09_06179"/>
<evidence type="ECO:0000313" key="2">
    <source>
        <dbReference type="Proteomes" id="UP000064967"/>
    </source>
</evidence>
<accession>A0A0K1Q155</accession>
<dbReference type="OrthoDB" id="5501404at2"/>